<feature type="region of interest" description="Disordered" evidence="1">
    <location>
        <begin position="173"/>
        <end position="235"/>
    </location>
</feature>
<dbReference type="EMBL" id="AP022564">
    <property type="protein sequence ID" value="BBX22371.1"/>
    <property type="molecule type" value="Genomic_DNA"/>
</dbReference>
<protein>
    <recommendedName>
        <fullName evidence="5">Transmembrane protein</fullName>
    </recommendedName>
</protein>
<accession>A0AAD1HXC2</accession>
<name>A0AAD1HXC2_9MYCO</name>
<gene>
    <name evidence="3" type="ORF">MTER_17820</name>
</gene>
<keyword evidence="2" id="KW-1133">Transmembrane helix</keyword>
<keyword evidence="2" id="KW-0812">Transmembrane</keyword>
<organism evidence="3 4">
    <name type="scientific">Mycolicibacter terrae</name>
    <dbReference type="NCBI Taxonomy" id="1788"/>
    <lineage>
        <taxon>Bacteria</taxon>
        <taxon>Bacillati</taxon>
        <taxon>Actinomycetota</taxon>
        <taxon>Actinomycetes</taxon>
        <taxon>Mycobacteriales</taxon>
        <taxon>Mycobacteriaceae</taxon>
        <taxon>Mycolicibacter</taxon>
    </lineage>
</organism>
<reference evidence="3 4" key="1">
    <citation type="journal article" date="2019" name="Emerg. Microbes Infect.">
        <title>Comprehensive subspecies identification of 175 nontuberculous mycobacteria species based on 7547 genomic profiles.</title>
        <authorList>
            <person name="Matsumoto Y."/>
            <person name="Kinjo T."/>
            <person name="Motooka D."/>
            <person name="Nabeya D."/>
            <person name="Jung N."/>
            <person name="Uechi K."/>
            <person name="Horii T."/>
            <person name="Iida T."/>
            <person name="Fujita J."/>
            <person name="Nakamura S."/>
        </authorList>
    </citation>
    <scope>NUCLEOTIDE SEQUENCE [LARGE SCALE GENOMIC DNA]</scope>
    <source>
        <strain evidence="3 4">JCM 12143</strain>
    </source>
</reference>
<dbReference type="Proteomes" id="UP000467636">
    <property type="component" value="Chromosome"/>
</dbReference>
<dbReference type="InterPro" id="IPR047958">
    <property type="entry name" value="B-4DMT-like"/>
</dbReference>
<evidence type="ECO:0000256" key="1">
    <source>
        <dbReference type="SAM" id="MobiDB-lite"/>
    </source>
</evidence>
<feature type="transmembrane region" description="Helical" evidence="2">
    <location>
        <begin position="73"/>
        <end position="95"/>
    </location>
</feature>
<dbReference type="RefSeq" id="WP_085261285.1">
    <property type="nucleotide sequence ID" value="NZ_AP022564.1"/>
</dbReference>
<dbReference type="NCBIfam" id="NF037996">
    <property type="entry name" value="B-4DMT"/>
    <property type="match status" value="1"/>
</dbReference>
<feature type="compositionally biased region" description="Low complexity" evidence="1">
    <location>
        <begin position="179"/>
        <end position="197"/>
    </location>
</feature>
<dbReference type="AlphaFoldDB" id="A0AAD1HXC2"/>
<keyword evidence="2" id="KW-0472">Membrane</keyword>
<evidence type="ECO:0000313" key="3">
    <source>
        <dbReference type="EMBL" id="BBX22371.1"/>
    </source>
</evidence>
<feature type="transmembrane region" description="Helical" evidence="2">
    <location>
        <begin position="33"/>
        <end position="52"/>
    </location>
</feature>
<feature type="transmembrane region" description="Helical" evidence="2">
    <location>
        <begin position="110"/>
        <end position="132"/>
    </location>
</feature>
<evidence type="ECO:0000313" key="4">
    <source>
        <dbReference type="Proteomes" id="UP000467636"/>
    </source>
</evidence>
<evidence type="ECO:0008006" key="5">
    <source>
        <dbReference type="Google" id="ProtNLM"/>
    </source>
</evidence>
<evidence type="ECO:0000256" key="2">
    <source>
        <dbReference type="SAM" id="Phobius"/>
    </source>
</evidence>
<proteinExistence type="predicted"/>
<keyword evidence="4" id="KW-1185">Reference proteome</keyword>
<sequence length="235" mass="24438">MSKWFLRGLVFAALMVVIRLIQGVLINAFEAQAGLISLILVILFAIAVMVWGHSDGRADARANPDPDRRADLAMTWLGAGLVAGLISGVVTWIIALVDKALYVSSLFNELTSFAAFTALLVFVPAVAAVTLGRRRVDKDYEKAPQRHHGLAAHEGAPATDVFATVGAAPVASEEASEIGAAQTDAAATQPDAGATLAGPSGGFTTEEFPADTETTSEIPAIPEDGGETQPGNSAR</sequence>